<name>A0AB39RBB8_9ACTN</name>
<proteinExistence type="predicted"/>
<dbReference type="RefSeq" id="WP_369244311.1">
    <property type="nucleotide sequence ID" value="NZ_CP163443.1"/>
</dbReference>
<gene>
    <name evidence="1" type="ORF">AB5J53_04265</name>
</gene>
<dbReference type="EMBL" id="CP163443">
    <property type="protein sequence ID" value="XDQ50963.1"/>
    <property type="molecule type" value="Genomic_DNA"/>
</dbReference>
<protein>
    <submittedName>
        <fullName evidence="1">Uncharacterized protein</fullName>
    </submittedName>
</protein>
<reference evidence="1" key="1">
    <citation type="submission" date="2024-07" db="EMBL/GenBank/DDBJ databases">
        <authorList>
            <person name="Yu S.T."/>
        </authorList>
    </citation>
    <scope>NUCLEOTIDE SEQUENCE</scope>
    <source>
        <strain evidence="1">R41</strain>
    </source>
</reference>
<dbReference type="AlphaFoldDB" id="A0AB39RBB8"/>
<evidence type="ECO:0000313" key="1">
    <source>
        <dbReference type="EMBL" id="XDQ50963.1"/>
    </source>
</evidence>
<sequence length="44" mass="4626">MAEYTDSVRAPAEAPSRLAAADNFDHADYKGALVLLSGYQTPAA</sequence>
<accession>A0AB39RBB8</accession>
<organism evidence="1">
    <name type="scientific">Streptomyces sp. R41</name>
    <dbReference type="NCBI Taxonomy" id="3238632"/>
    <lineage>
        <taxon>Bacteria</taxon>
        <taxon>Bacillati</taxon>
        <taxon>Actinomycetota</taxon>
        <taxon>Actinomycetes</taxon>
        <taxon>Kitasatosporales</taxon>
        <taxon>Streptomycetaceae</taxon>
        <taxon>Streptomyces</taxon>
    </lineage>
</organism>